<reference evidence="2" key="2">
    <citation type="submission" date="2021-09" db="EMBL/GenBank/DDBJ databases">
        <authorList>
            <person name="Jia N."/>
            <person name="Wang J."/>
            <person name="Shi W."/>
            <person name="Du L."/>
            <person name="Sun Y."/>
            <person name="Zhan W."/>
            <person name="Jiang J."/>
            <person name="Wang Q."/>
            <person name="Zhang B."/>
            <person name="Ji P."/>
            <person name="Sakyi L.B."/>
            <person name="Cui X."/>
            <person name="Yuan T."/>
            <person name="Jiang B."/>
            <person name="Yang W."/>
            <person name="Lam T.T.-Y."/>
            <person name="Chang Q."/>
            <person name="Ding S."/>
            <person name="Wang X."/>
            <person name="Zhu J."/>
            <person name="Ruan X."/>
            <person name="Zhao L."/>
            <person name="Wei J."/>
            <person name="Que T."/>
            <person name="Du C."/>
            <person name="Cheng J."/>
            <person name="Dai P."/>
            <person name="Han X."/>
            <person name="Huang E."/>
            <person name="Gao Y."/>
            <person name="Liu J."/>
            <person name="Shao H."/>
            <person name="Ye R."/>
            <person name="Li L."/>
            <person name="Wei W."/>
            <person name="Wang X."/>
            <person name="Wang C."/>
            <person name="Huo Q."/>
            <person name="Li W."/>
            <person name="Guo W."/>
            <person name="Chen H."/>
            <person name="Chen S."/>
            <person name="Zhou L."/>
            <person name="Zhou L."/>
            <person name="Ni X."/>
            <person name="Tian J."/>
            <person name="Zhou Y."/>
            <person name="Sheng Y."/>
            <person name="Liu T."/>
            <person name="Pan Y."/>
            <person name="Xia L."/>
            <person name="Li J."/>
            <person name="Zhao F."/>
            <person name="Cao W."/>
        </authorList>
    </citation>
    <scope>NUCLEOTIDE SEQUENCE</scope>
    <source>
        <strain evidence="2">Rmic-2018</strain>
        <tissue evidence="2">Larvae</tissue>
    </source>
</reference>
<feature type="region of interest" description="Disordered" evidence="1">
    <location>
        <begin position="282"/>
        <end position="329"/>
    </location>
</feature>
<evidence type="ECO:0008006" key="4">
    <source>
        <dbReference type="Google" id="ProtNLM"/>
    </source>
</evidence>
<dbReference type="VEuPathDB" id="VectorBase:LOC119181526"/>
<feature type="compositionally biased region" description="Basic and acidic residues" evidence="1">
    <location>
        <begin position="288"/>
        <end position="304"/>
    </location>
</feature>
<comment type="caution">
    <text evidence="2">The sequence shown here is derived from an EMBL/GenBank/DDBJ whole genome shotgun (WGS) entry which is preliminary data.</text>
</comment>
<evidence type="ECO:0000313" key="2">
    <source>
        <dbReference type="EMBL" id="KAH8029988.1"/>
    </source>
</evidence>
<dbReference type="Proteomes" id="UP000821866">
    <property type="component" value="Chromosome 3"/>
</dbReference>
<organism evidence="2 3">
    <name type="scientific">Rhipicephalus microplus</name>
    <name type="common">Cattle tick</name>
    <name type="synonym">Boophilus microplus</name>
    <dbReference type="NCBI Taxonomy" id="6941"/>
    <lineage>
        <taxon>Eukaryota</taxon>
        <taxon>Metazoa</taxon>
        <taxon>Ecdysozoa</taxon>
        <taxon>Arthropoda</taxon>
        <taxon>Chelicerata</taxon>
        <taxon>Arachnida</taxon>
        <taxon>Acari</taxon>
        <taxon>Parasitiformes</taxon>
        <taxon>Ixodida</taxon>
        <taxon>Ixodoidea</taxon>
        <taxon>Ixodidae</taxon>
        <taxon>Rhipicephalinae</taxon>
        <taxon>Rhipicephalus</taxon>
        <taxon>Boophilus</taxon>
    </lineage>
</organism>
<evidence type="ECO:0000313" key="3">
    <source>
        <dbReference type="Proteomes" id="UP000821866"/>
    </source>
</evidence>
<feature type="compositionally biased region" description="Polar residues" evidence="1">
    <location>
        <begin position="53"/>
        <end position="68"/>
    </location>
</feature>
<sequence>MAASRKTGYDPSTMQWVDIEVAETREDPIPGEDEYLQIMVRQMQEKLAKMKPRSSTAATQPQARKTGSTPAACVASLWQLATWKPTHTPRIRSDELVIVLKPKITMDLHAAFGPGGIGTVVQRFSGSTTNAGISVWPVWDQSIVVVDNETSESLRRKLEWIDGEILYVRKLGTSNVAVVTFKGRRVPRFIHYCSENVPVRYYKKTVPACYRCETVGHRPDACPNPDNQRCIYCGAKVELTPEGPAKHDCQPECLICGENHFTGSPQRVGKFRKAWKLALTQRQHGLKNKQEEPSSPLRTDEKAKPMHNKPKPIKAPAGQKSRPPTFGAEDFPSLANPPKQVSNWVGVSSQSLPTTTASPSNSEILKQLEAMKKRIETLERENRLKASQAYTPPPPSEPVAMQPPTARTMSRTLSQTYRVTLVCLKL</sequence>
<proteinExistence type="predicted"/>
<dbReference type="SUPFAM" id="SSF57756">
    <property type="entry name" value="Retrovirus zinc finger-like domains"/>
    <property type="match status" value="1"/>
</dbReference>
<dbReference type="AlphaFoldDB" id="A0A9J6E6N3"/>
<feature type="region of interest" description="Disordered" evidence="1">
    <location>
        <begin position="381"/>
        <end position="403"/>
    </location>
</feature>
<accession>A0A9J6E6N3</accession>
<dbReference type="GO" id="GO:0003676">
    <property type="term" value="F:nucleic acid binding"/>
    <property type="evidence" value="ECO:0007669"/>
    <property type="project" value="InterPro"/>
</dbReference>
<gene>
    <name evidence="2" type="ORF">HPB51_006194</name>
</gene>
<keyword evidence="3" id="KW-1185">Reference proteome</keyword>
<name>A0A9J6E6N3_RHIMP</name>
<feature type="region of interest" description="Disordered" evidence="1">
    <location>
        <begin position="49"/>
        <end position="68"/>
    </location>
</feature>
<protein>
    <recommendedName>
        <fullName evidence="4">CCHC-type domain-containing protein</fullName>
    </recommendedName>
</protein>
<dbReference type="InterPro" id="IPR036875">
    <property type="entry name" value="Znf_CCHC_sf"/>
</dbReference>
<evidence type="ECO:0000256" key="1">
    <source>
        <dbReference type="SAM" id="MobiDB-lite"/>
    </source>
</evidence>
<dbReference type="GO" id="GO:0008270">
    <property type="term" value="F:zinc ion binding"/>
    <property type="evidence" value="ECO:0007669"/>
    <property type="project" value="InterPro"/>
</dbReference>
<dbReference type="EMBL" id="JABSTU010000005">
    <property type="protein sequence ID" value="KAH8029988.1"/>
    <property type="molecule type" value="Genomic_DNA"/>
</dbReference>
<reference evidence="2" key="1">
    <citation type="journal article" date="2020" name="Cell">
        <title>Large-Scale Comparative Analyses of Tick Genomes Elucidate Their Genetic Diversity and Vector Capacities.</title>
        <authorList>
            <consortium name="Tick Genome and Microbiome Consortium (TIGMIC)"/>
            <person name="Jia N."/>
            <person name="Wang J."/>
            <person name="Shi W."/>
            <person name="Du L."/>
            <person name="Sun Y."/>
            <person name="Zhan W."/>
            <person name="Jiang J.F."/>
            <person name="Wang Q."/>
            <person name="Zhang B."/>
            <person name="Ji P."/>
            <person name="Bell-Sakyi L."/>
            <person name="Cui X.M."/>
            <person name="Yuan T.T."/>
            <person name="Jiang B.G."/>
            <person name="Yang W.F."/>
            <person name="Lam T.T."/>
            <person name="Chang Q.C."/>
            <person name="Ding S.J."/>
            <person name="Wang X.J."/>
            <person name="Zhu J.G."/>
            <person name="Ruan X.D."/>
            <person name="Zhao L."/>
            <person name="Wei J.T."/>
            <person name="Ye R.Z."/>
            <person name="Que T.C."/>
            <person name="Du C.H."/>
            <person name="Zhou Y.H."/>
            <person name="Cheng J.X."/>
            <person name="Dai P.F."/>
            <person name="Guo W.B."/>
            <person name="Han X.H."/>
            <person name="Huang E.J."/>
            <person name="Li L.F."/>
            <person name="Wei W."/>
            <person name="Gao Y.C."/>
            <person name="Liu J.Z."/>
            <person name="Shao H.Z."/>
            <person name="Wang X."/>
            <person name="Wang C.C."/>
            <person name="Yang T.C."/>
            <person name="Huo Q.B."/>
            <person name="Li W."/>
            <person name="Chen H.Y."/>
            <person name="Chen S.E."/>
            <person name="Zhou L.G."/>
            <person name="Ni X.B."/>
            <person name="Tian J.H."/>
            <person name="Sheng Y."/>
            <person name="Liu T."/>
            <person name="Pan Y.S."/>
            <person name="Xia L.Y."/>
            <person name="Li J."/>
            <person name="Zhao F."/>
            <person name="Cao W.C."/>
        </authorList>
    </citation>
    <scope>NUCLEOTIDE SEQUENCE</scope>
    <source>
        <strain evidence="2">Rmic-2018</strain>
    </source>
</reference>